<evidence type="ECO:0000313" key="1">
    <source>
        <dbReference type="EMBL" id="KPX89870.1"/>
    </source>
</evidence>
<comment type="caution">
    <text evidence="1">The sequence shown here is derived from an EMBL/GenBank/DDBJ whole genome shotgun (WGS) entry which is preliminary data.</text>
</comment>
<dbReference type="Proteomes" id="UP000050420">
    <property type="component" value="Unassembled WGS sequence"/>
</dbReference>
<protein>
    <submittedName>
        <fullName evidence="1">Uncharacterized protein</fullName>
    </submittedName>
</protein>
<dbReference type="EMBL" id="LJQU01000418">
    <property type="protein sequence ID" value="KPX89870.1"/>
    <property type="molecule type" value="Genomic_DNA"/>
</dbReference>
<evidence type="ECO:0000313" key="2">
    <source>
        <dbReference type="Proteomes" id="UP000050420"/>
    </source>
</evidence>
<accession>A0A0P9ZES8</accession>
<proteinExistence type="predicted"/>
<organism evidence="1 2">
    <name type="scientific">Pseudomonas amygdali pv. mori</name>
    <dbReference type="NCBI Taxonomy" id="34065"/>
    <lineage>
        <taxon>Bacteria</taxon>
        <taxon>Pseudomonadati</taxon>
        <taxon>Pseudomonadota</taxon>
        <taxon>Gammaproteobacteria</taxon>
        <taxon>Pseudomonadales</taxon>
        <taxon>Pseudomonadaceae</taxon>
        <taxon>Pseudomonas</taxon>
        <taxon>Pseudomonas amygdali</taxon>
    </lineage>
</organism>
<reference evidence="1 2" key="1">
    <citation type="submission" date="2015-09" db="EMBL/GenBank/DDBJ databases">
        <title>Genome announcement of multiple Pseudomonas syringae strains.</title>
        <authorList>
            <person name="Thakur S."/>
            <person name="Wang P.W."/>
            <person name="Gong Y."/>
            <person name="Weir B.S."/>
            <person name="Guttman D.S."/>
        </authorList>
    </citation>
    <scope>NUCLEOTIDE SEQUENCE [LARGE SCALE GENOMIC DNA]</scope>
    <source>
        <strain evidence="1 2">ICMP4331</strain>
    </source>
</reference>
<name>A0A0P9ZES8_PSEA0</name>
<gene>
    <name evidence="1" type="ORF">ALO63_102279</name>
</gene>
<dbReference type="AlphaFoldDB" id="A0A0P9ZES8"/>
<sequence>MGLSLDFNLCLFRIVSTKGAKWAEAKGQGEGFEWNGE</sequence>